<dbReference type="PANTHER" id="PTHR33204">
    <property type="entry name" value="TRANSCRIPTIONAL REGULATOR, MARR FAMILY"/>
    <property type="match status" value="1"/>
</dbReference>
<organism evidence="5 6">
    <name type="scientific">Pseudooceanicola batsensis (strain ATCC BAA-863 / DSM 15984 / KCTC 12145 / HTCC2597)</name>
    <name type="common">Oceanicola batsensis</name>
    <dbReference type="NCBI Taxonomy" id="252305"/>
    <lineage>
        <taxon>Bacteria</taxon>
        <taxon>Pseudomonadati</taxon>
        <taxon>Pseudomonadota</taxon>
        <taxon>Alphaproteobacteria</taxon>
        <taxon>Rhodobacterales</taxon>
        <taxon>Paracoccaceae</taxon>
        <taxon>Pseudooceanicola</taxon>
    </lineage>
</organism>
<accession>A3TTY5</accession>
<name>A3TTY5_PSEBH</name>
<dbReference type="GO" id="GO:0003677">
    <property type="term" value="F:DNA binding"/>
    <property type="evidence" value="ECO:0007669"/>
    <property type="project" value="UniProtKB-KW"/>
</dbReference>
<dbReference type="RefSeq" id="WP_009805729.1">
    <property type="nucleotide sequence ID" value="NZ_CH724131.1"/>
</dbReference>
<dbReference type="PROSITE" id="PS51118">
    <property type="entry name" value="HTH_HXLR"/>
    <property type="match status" value="1"/>
</dbReference>
<proteinExistence type="predicted"/>
<dbReference type="Pfam" id="PF01638">
    <property type="entry name" value="HxlR"/>
    <property type="match status" value="1"/>
</dbReference>
<evidence type="ECO:0000256" key="2">
    <source>
        <dbReference type="ARBA" id="ARBA00023125"/>
    </source>
</evidence>
<reference evidence="5 6" key="1">
    <citation type="journal article" date="2010" name="J. Bacteriol.">
        <title>Genome sequences of Oceanicola granulosus HTCC2516(T) and Oceanicola batsensis HTCC2597(TDelta).</title>
        <authorList>
            <person name="Thrash J.C."/>
            <person name="Cho J.C."/>
            <person name="Vergin K.L."/>
            <person name="Giovannoni S.J."/>
        </authorList>
    </citation>
    <scope>NUCLEOTIDE SEQUENCE [LARGE SCALE GENOMIC DNA]</scope>
    <source>
        <strain evidence="6">ATCC BAA-863 / DSM 15984 / KCTC 12145 / HTCC2597</strain>
    </source>
</reference>
<evidence type="ECO:0000256" key="3">
    <source>
        <dbReference type="ARBA" id="ARBA00023163"/>
    </source>
</evidence>
<dbReference type="InterPro" id="IPR036388">
    <property type="entry name" value="WH-like_DNA-bd_sf"/>
</dbReference>
<dbReference type="SUPFAM" id="SSF46785">
    <property type="entry name" value="Winged helix' DNA-binding domain"/>
    <property type="match status" value="1"/>
</dbReference>
<dbReference type="PANTHER" id="PTHR33204:SF37">
    <property type="entry name" value="HTH-TYPE TRANSCRIPTIONAL REGULATOR YODB"/>
    <property type="match status" value="1"/>
</dbReference>
<dbReference type="AlphaFoldDB" id="A3TTY5"/>
<dbReference type="OrthoDB" id="9782219at2"/>
<evidence type="ECO:0000259" key="4">
    <source>
        <dbReference type="PROSITE" id="PS51118"/>
    </source>
</evidence>
<dbReference type="InterPro" id="IPR036390">
    <property type="entry name" value="WH_DNA-bd_sf"/>
</dbReference>
<evidence type="ECO:0000313" key="5">
    <source>
        <dbReference type="EMBL" id="EAQ05112.1"/>
    </source>
</evidence>
<dbReference type="Proteomes" id="UP000004318">
    <property type="component" value="Unassembled WGS sequence"/>
</dbReference>
<comment type="caution">
    <text evidence="5">The sequence shown here is derived from an EMBL/GenBank/DDBJ whole genome shotgun (WGS) entry which is preliminary data.</text>
</comment>
<keyword evidence="1" id="KW-0805">Transcription regulation</keyword>
<keyword evidence="6" id="KW-1185">Reference proteome</keyword>
<gene>
    <name evidence="5" type="ORF">OB2597_07500</name>
</gene>
<dbReference type="InterPro" id="IPR002577">
    <property type="entry name" value="HTH_HxlR"/>
</dbReference>
<dbReference type="eggNOG" id="COG1733">
    <property type="taxonomic scope" value="Bacteria"/>
</dbReference>
<dbReference type="Gene3D" id="1.10.10.10">
    <property type="entry name" value="Winged helix-like DNA-binding domain superfamily/Winged helix DNA-binding domain"/>
    <property type="match status" value="1"/>
</dbReference>
<evidence type="ECO:0000256" key="1">
    <source>
        <dbReference type="ARBA" id="ARBA00023015"/>
    </source>
</evidence>
<dbReference type="STRING" id="252305.OB2597_07500"/>
<dbReference type="EMBL" id="AAMO01000001">
    <property type="protein sequence ID" value="EAQ05112.1"/>
    <property type="molecule type" value="Genomic_DNA"/>
</dbReference>
<dbReference type="HOGENOM" id="CLU_111585_0_2_5"/>
<sequence>MPKHGSETWCGCPIRYGATVLGDAWALLILRDLVFKGARHFGDFVAADEGISTNILSDRLRMLDREGIVTREADPDRAVRVIYRLTPKGRALVPVLLAIVNWSETWDVRTEVPGPFIEAYRADPEGFSESLIAELEAGDAAD</sequence>
<keyword evidence="3" id="KW-0804">Transcription</keyword>
<keyword evidence="2" id="KW-0238">DNA-binding</keyword>
<evidence type="ECO:0000313" key="6">
    <source>
        <dbReference type="Proteomes" id="UP000004318"/>
    </source>
</evidence>
<protein>
    <recommendedName>
        <fullName evidence="4">HTH hxlR-type domain-containing protein</fullName>
    </recommendedName>
</protein>
<feature type="domain" description="HTH hxlR-type" evidence="4">
    <location>
        <begin position="12"/>
        <end position="111"/>
    </location>
</feature>